<evidence type="ECO:0000313" key="13">
    <source>
        <dbReference type="RefSeq" id="XP_023163070.2"/>
    </source>
</evidence>
<dbReference type="OrthoDB" id="550309at2759"/>
<feature type="compositionally biased region" description="Basic and acidic residues" evidence="10">
    <location>
        <begin position="277"/>
        <end position="293"/>
    </location>
</feature>
<keyword evidence="12" id="KW-1185">Reference proteome</keyword>
<dbReference type="InterPro" id="IPR042376">
    <property type="entry name" value="MED26"/>
</dbReference>
<dbReference type="GO" id="GO:0070847">
    <property type="term" value="C:core mediator complex"/>
    <property type="evidence" value="ECO:0007669"/>
    <property type="project" value="TreeGrafter"/>
</dbReference>
<feature type="domain" description="TFIIS N-terminal" evidence="11">
    <location>
        <begin position="8"/>
        <end position="85"/>
    </location>
</feature>
<dbReference type="PANTHER" id="PTHR15201">
    <property type="entry name" value="CRSP70"/>
    <property type="match status" value="1"/>
</dbReference>
<dbReference type="GO" id="GO:0010628">
    <property type="term" value="P:positive regulation of gene expression"/>
    <property type="evidence" value="ECO:0007669"/>
    <property type="project" value="TreeGrafter"/>
</dbReference>
<dbReference type="GO" id="GO:0003712">
    <property type="term" value="F:transcription coregulator activity"/>
    <property type="evidence" value="ECO:0007669"/>
    <property type="project" value="TreeGrafter"/>
</dbReference>
<evidence type="ECO:0000256" key="8">
    <source>
        <dbReference type="ARBA" id="ARBA00031968"/>
    </source>
</evidence>
<dbReference type="GeneID" id="111594136"/>
<dbReference type="GO" id="GO:0016592">
    <property type="term" value="C:mediator complex"/>
    <property type="evidence" value="ECO:0007669"/>
    <property type="project" value="InterPro"/>
</dbReference>
<dbReference type="PANTHER" id="PTHR15201:SF1">
    <property type="entry name" value="MEDIATOR OF RNA POLYMERASE II TRANSCRIPTION SUBUNIT 26"/>
    <property type="match status" value="1"/>
</dbReference>
<feature type="region of interest" description="Disordered" evidence="10">
    <location>
        <begin position="232"/>
        <end position="309"/>
    </location>
</feature>
<keyword evidence="5" id="KW-0010">Activator</keyword>
<keyword evidence="6" id="KW-0804">Transcription</keyword>
<dbReference type="CTD" id="9441"/>
<dbReference type="InterPro" id="IPR035441">
    <property type="entry name" value="TFIIS/LEDGF_dom_sf"/>
</dbReference>
<sequence length="1627" mass="182437">MNQNQIQQLTSHLSQALDQNYDVVNMEAVLAVICALEGTTITKEQLEATRLAKYINQLRRRTKNDQLARRAKSLLKKWREMVGIHQQTSIDSQPQQVDQSAFKPTVETNLIESESNATESGLHTLQYTSQSLCPTLPRAISNLHTNIDSSEPQQHHPINFSSLINNNINMDNNDESLAVVNKQFIKQPKANEYKSQKPSIFINEHSSNSVSNVLVANEKLNQASIVIDIVSDSDENDPGTQSVNSQQKPATESSLSLATPTNYSRPKKLKKDKKRKDRDGRDKSSLLNFKDETPQQSRNVKRSNLHRTSMKESITPKVYLTDPDILSLSNSSMSSILSGDAVSGNFQSRLRTQSADLTFAGRFKSVCRLEGSSDVDSVQANGQQTTMSNVSEPTSIELPTRPIYEDNNDSSTSCSRLSPYEELEAKLGQNHFKTCDETIPKKRGRKKGSKGVDSLIAKESSLSQQIFFGSGVKKVKTTKELFNEIQSRKLSISFNRGENTMPATSVANRILNSSSTKIRNLESRSLHTRPTSSCSETSIHSPRTLEAFSTNVSLAGTEKLSNTIEDPGNTDSDTITSEPSRDSKPRNMKRIHSLDSNSNSLQQTSSAKNPEDLALKTDYNDVTTQLMHIIRSLSSPLSVEETEKRYLAEMVPCTCIIVEDIPKESVEENKESHIDAEPDFVNKDTSDFEISVDKMHSDQTAIKTENSAVDIAEPTIAQKPMKSIFDLDFDDDDDPLQSIIKNISLPESNVQATLDIDFDLTETNAVSALTEEDINKDLKPAVSDIFSADQESSNVMPEPVSVYTVHEDPECIARQRFDVQTNDVTNFHINALHNYYIPNINGNWSSIDSSLVLTSSITEFLHTVDSYIVSDGADVVPKYGSLTHGQRIRKDLSYLKCVQNYKSKSFKAFIQPFLGVAKCLPTCRLAAKRLKDKTKAIPTINSDNTLVKQEKSEMYCSYFENNQSSPNPLRVEVNTNETQNYNENQVRYSDDNPIANNTAFSYNLLKLVNNDIDSREGSEKTDGSNIGLENVKFRRRRSNSTCSSASLQLTQDSINEKPRNQRTIASEKSEQSESNVERNRKKRRKATRQTFDVNDDSIHYDKHNTHSLTLEENPRIKRIKIAINGNIATHRQMSLISNSNISSSDEDETHIEMSDKQAGYDTTEYSQCAQAASDDEHESNRSHSTTIDSILAEEDGHMENDYENNSNDEEYAIVQRPLAHGGGGNNHIVLTIKKTPSKINSPANSLSAISPIVVGVAAGAETTIDKESETEIIEPYQPQISVEAEDERNGLQSISISDPCYDKLEKCYGYHHRCRRLRRRHRHRSRQQICQKETIDLELRHLFNHVGRGAQPMVKTHRKLFFTNELCRQDRAGRNERIVNYSSSSSSSSSCGSSSSNEEDDSEREERNQSTKQAEHCQNAFSNNYKLKNETDPIASVSIAGKHDDHQEDFYFYSSDESLIDVEFGNQNDDAGKEEKLKDIKLNTLSELPLDNNGMLPSFNSIGATDHQPKLTSVADLNFNDANICYTNDNLSVIKSHSLDSVSDASKMQYVINNLTSNVMLKSTENCNQIISQPTIEYRSGIRGVVDESTSSKCSSRVQQFKEWHQVLQLQSYNNEPLIVLPYVVLE</sequence>
<comment type="subcellular location">
    <subcellularLocation>
        <location evidence="1 9">Nucleus</location>
    </subcellularLocation>
</comment>
<feature type="region of interest" description="Disordered" evidence="10">
    <location>
        <begin position="518"/>
        <end position="542"/>
    </location>
</feature>
<dbReference type="RefSeq" id="XP_023163070.2">
    <property type="nucleotide sequence ID" value="XM_023307302.2"/>
</dbReference>
<feature type="compositionally biased region" description="Polar residues" evidence="10">
    <location>
        <begin position="238"/>
        <end position="264"/>
    </location>
</feature>
<gene>
    <name evidence="13" type="primary">LOC111594136</name>
</gene>
<feature type="compositionally biased region" description="Basic residues" evidence="10">
    <location>
        <begin position="265"/>
        <end position="276"/>
    </location>
</feature>
<comment type="similarity">
    <text evidence="2">Belongs to the Mediator complex subunit 26 family.</text>
</comment>
<dbReference type="SUPFAM" id="SSF47676">
    <property type="entry name" value="Conserved domain common to transcription factors TFIIS, elongin A, CRSP70"/>
    <property type="match status" value="1"/>
</dbReference>
<dbReference type="InterPro" id="IPR003617">
    <property type="entry name" value="TFIIS/CRSP70_N_sub"/>
</dbReference>
<evidence type="ECO:0000313" key="12">
    <source>
        <dbReference type="Proteomes" id="UP000504633"/>
    </source>
</evidence>
<evidence type="ECO:0000256" key="2">
    <source>
        <dbReference type="ARBA" id="ARBA00009681"/>
    </source>
</evidence>
<dbReference type="InterPro" id="IPR017923">
    <property type="entry name" value="TFIIS_N"/>
</dbReference>
<evidence type="ECO:0000256" key="3">
    <source>
        <dbReference type="ARBA" id="ARBA00019686"/>
    </source>
</evidence>
<dbReference type="SMART" id="SM00509">
    <property type="entry name" value="TFS2N"/>
    <property type="match status" value="1"/>
</dbReference>
<evidence type="ECO:0000256" key="10">
    <source>
        <dbReference type="SAM" id="MobiDB-lite"/>
    </source>
</evidence>
<name>A0A6J1LCR9_DROHY</name>
<dbReference type="Pfam" id="PF08711">
    <property type="entry name" value="Med26"/>
    <property type="match status" value="1"/>
</dbReference>
<feature type="region of interest" description="Disordered" evidence="10">
    <location>
        <begin position="559"/>
        <end position="613"/>
    </location>
</feature>
<evidence type="ECO:0000256" key="1">
    <source>
        <dbReference type="ARBA" id="ARBA00004123"/>
    </source>
</evidence>
<dbReference type="Proteomes" id="UP000504633">
    <property type="component" value="Unplaced"/>
</dbReference>
<evidence type="ECO:0000256" key="9">
    <source>
        <dbReference type="PROSITE-ProRule" id="PRU00649"/>
    </source>
</evidence>
<reference evidence="13" key="1">
    <citation type="submission" date="2025-08" db="UniProtKB">
        <authorList>
            <consortium name="RefSeq"/>
        </authorList>
    </citation>
    <scope>IDENTIFICATION</scope>
    <source>
        <strain evidence="13">15085-1641.00</strain>
        <tissue evidence="13">Whole body</tissue>
    </source>
</reference>
<dbReference type="GO" id="GO:0006357">
    <property type="term" value="P:regulation of transcription by RNA polymerase II"/>
    <property type="evidence" value="ECO:0007669"/>
    <property type="project" value="InterPro"/>
</dbReference>
<feature type="region of interest" description="Disordered" evidence="10">
    <location>
        <begin position="1057"/>
        <end position="1087"/>
    </location>
</feature>
<feature type="region of interest" description="Disordered" evidence="10">
    <location>
        <begin position="1380"/>
        <end position="1415"/>
    </location>
</feature>
<evidence type="ECO:0000259" key="11">
    <source>
        <dbReference type="PROSITE" id="PS51319"/>
    </source>
</evidence>
<feature type="compositionally biased region" description="Polar residues" evidence="10">
    <location>
        <begin position="594"/>
        <end position="608"/>
    </location>
</feature>
<dbReference type="PROSITE" id="PS51319">
    <property type="entry name" value="TFIIS_N"/>
    <property type="match status" value="1"/>
</dbReference>
<feature type="compositionally biased region" description="Polar residues" evidence="10">
    <location>
        <begin position="559"/>
        <end position="578"/>
    </location>
</feature>
<organism evidence="12 13">
    <name type="scientific">Drosophila hydei</name>
    <name type="common">Fruit fly</name>
    <dbReference type="NCBI Taxonomy" id="7224"/>
    <lineage>
        <taxon>Eukaryota</taxon>
        <taxon>Metazoa</taxon>
        <taxon>Ecdysozoa</taxon>
        <taxon>Arthropoda</taxon>
        <taxon>Hexapoda</taxon>
        <taxon>Insecta</taxon>
        <taxon>Pterygota</taxon>
        <taxon>Neoptera</taxon>
        <taxon>Endopterygota</taxon>
        <taxon>Diptera</taxon>
        <taxon>Brachycera</taxon>
        <taxon>Muscomorpha</taxon>
        <taxon>Ephydroidea</taxon>
        <taxon>Drosophilidae</taxon>
        <taxon>Drosophila</taxon>
    </lineage>
</organism>
<feature type="compositionally biased region" description="Basic and acidic residues" evidence="10">
    <location>
        <begin position="1057"/>
        <end position="1078"/>
    </location>
</feature>
<dbReference type="OMA" id="NALHNFY"/>
<dbReference type="KEGG" id="dhe:111594136"/>
<keyword evidence="4" id="KW-0805">Transcription regulation</keyword>
<proteinExistence type="inferred from homology"/>
<feature type="compositionally biased region" description="Polar residues" evidence="10">
    <location>
        <begin position="528"/>
        <end position="542"/>
    </location>
</feature>
<feature type="compositionally biased region" description="Basic and acidic residues" evidence="10">
    <location>
        <begin position="1404"/>
        <end position="1415"/>
    </location>
</feature>
<accession>A0A6J1LCR9</accession>
<keyword evidence="7 9" id="KW-0539">Nucleus</keyword>
<feature type="compositionally biased region" description="Low complexity" evidence="10">
    <location>
        <begin position="1382"/>
        <end position="1396"/>
    </location>
</feature>
<protein>
    <recommendedName>
        <fullName evidence="3">Mediator of RNA polymerase II transcription subunit 26</fullName>
    </recommendedName>
    <alternativeName>
        <fullName evidence="8">Mediator complex subunit 26</fullName>
    </alternativeName>
</protein>
<evidence type="ECO:0000256" key="4">
    <source>
        <dbReference type="ARBA" id="ARBA00023015"/>
    </source>
</evidence>
<evidence type="ECO:0000256" key="5">
    <source>
        <dbReference type="ARBA" id="ARBA00023159"/>
    </source>
</evidence>
<evidence type="ECO:0000256" key="7">
    <source>
        <dbReference type="ARBA" id="ARBA00023242"/>
    </source>
</evidence>
<evidence type="ECO:0000256" key="6">
    <source>
        <dbReference type="ARBA" id="ARBA00023163"/>
    </source>
</evidence>
<dbReference type="Gene3D" id="1.20.930.10">
    <property type="entry name" value="Conserved domain common to transcription factors TFIIS, elongin A, CRSP70"/>
    <property type="match status" value="1"/>
</dbReference>